<dbReference type="InterPro" id="IPR036388">
    <property type="entry name" value="WH-like_DNA-bd_sf"/>
</dbReference>
<feature type="domain" description="DprA winged helix" evidence="3">
    <location>
        <begin position="79"/>
        <end position="136"/>
    </location>
</feature>
<evidence type="ECO:0000313" key="5">
    <source>
        <dbReference type="Proteomes" id="UP001204445"/>
    </source>
</evidence>
<dbReference type="PANTHER" id="PTHR43022:SF1">
    <property type="entry name" value="PROTEIN SMF"/>
    <property type="match status" value="1"/>
</dbReference>
<dbReference type="Pfam" id="PF02481">
    <property type="entry name" value="DNA_processg_A"/>
    <property type="match status" value="1"/>
</dbReference>
<sequence length="146" mass="15214">MVEAALRSGSLITARYASEQGREVFAIPGSIHTPQARGCHHLIRQGAKLVESEQDIIEELGPLLHVACSTAIPAAAGSAENLSDLSAEALQLLAHIGAAPVSVDSLVVRSGLTADAVSSILLLLELRGLVASQPGGTYSRLRRDNT</sequence>
<dbReference type="SUPFAM" id="SSF102405">
    <property type="entry name" value="MCP/YpsA-like"/>
    <property type="match status" value="1"/>
</dbReference>
<comment type="caution">
    <text evidence="4">The sequence shown here is derived from an EMBL/GenBank/DDBJ whole genome shotgun (WGS) entry which is preliminary data.</text>
</comment>
<proteinExistence type="inferred from homology"/>
<dbReference type="Proteomes" id="UP001204445">
    <property type="component" value="Unassembled WGS sequence"/>
</dbReference>
<reference evidence="4" key="1">
    <citation type="submission" date="2022-08" db="EMBL/GenBank/DDBJ databases">
        <title>Genomic Encyclopedia of Type Strains, Phase III (KMG-III): the genomes of soil and plant-associated and newly described type strains.</title>
        <authorList>
            <person name="Whitman W."/>
        </authorList>
    </citation>
    <scope>NUCLEOTIDE SEQUENCE</scope>
    <source>
        <strain evidence="4">HMT 1</strain>
    </source>
</reference>
<gene>
    <name evidence="4" type="ORF">J2T55_002541</name>
</gene>
<dbReference type="EMBL" id="JANUCT010000024">
    <property type="protein sequence ID" value="MCS3904505.1"/>
    <property type="molecule type" value="Genomic_DNA"/>
</dbReference>
<keyword evidence="5" id="KW-1185">Reference proteome</keyword>
<protein>
    <submittedName>
        <fullName evidence="4">Rossmann fold nucleotide-binding protein DprA/Smf involved in DNA uptake</fullName>
    </submittedName>
</protein>
<evidence type="ECO:0000313" key="4">
    <source>
        <dbReference type="EMBL" id="MCS3904505.1"/>
    </source>
</evidence>
<feature type="domain" description="Smf/DprA SLOG" evidence="2">
    <location>
        <begin position="2"/>
        <end position="60"/>
    </location>
</feature>
<dbReference type="Gene3D" id="1.10.10.10">
    <property type="entry name" value="Winged helix-like DNA-binding domain superfamily/Winged helix DNA-binding domain"/>
    <property type="match status" value="1"/>
</dbReference>
<evidence type="ECO:0000259" key="2">
    <source>
        <dbReference type="Pfam" id="PF02481"/>
    </source>
</evidence>
<evidence type="ECO:0000256" key="1">
    <source>
        <dbReference type="ARBA" id="ARBA00006525"/>
    </source>
</evidence>
<accession>A0AAE3HMD2</accession>
<organism evidence="4 5">
    <name type="scientific">Methylohalomonas lacus</name>
    <dbReference type="NCBI Taxonomy" id="398773"/>
    <lineage>
        <taxon>Bacteria</taxon>
        <taxon>Pseudomonadati</taxon>
        <taxon>Pseudomonadota</taxon>
        <taxon>Gammaproteobacteria</taxon>
        <taxon>Methylohalomonadales</taxon>
        <taxon>Methylohalomonadaceae</taxon>
        <taxon>Methylohalomonas</taxon>
    </lineage>
</organism>
<dbReference type="InterPro" id="IPR057666">
    <property type="entry name" value="DrpA_SLOG"/>
</dbReference>
<dbReference type="InterPro" id="IPR003488">
    <property type="entry name" value="DprA"/>
</dbReference>
<dbReference type="AlphaFoldDB" id="A0AAE3HMD2"/>
<dbReference type="InterPro" id="IPR041614">
    <property type="entry name" value="DprA_WH"/>
</dbReference>
<dbReference type="Pfam" id="PF17782">
    <property type="entry name" value="WHD_DprA"/>
    <property type="match status" value="1"/>
</dbReference>
<dbReference type="Gene3D" id="3.40.50.450">
    <property type="match status" value="1"/>
</dbReference>
<dbReference type="GO" id="GO:0009294">
    <property type="term" value="P:DNA-mediated transformation"/>
    <property type="evidence" value="ECO:0007669"/>
    <property type="project" value="InterPro"/>
</dbReference>
<evidence type="ECO:0000259" key="3">
    <source>
        <dbReference type="Pfam" id="PF17782"/>
    </source>
</evidence>
<comment type="similarity">
    <text evidence="1">Belongs to the DprA/Smf family.</text>
</comment>
<dbReference type="PANTHER" id="PTHR43022">
    <property type="entry name" value="PROTEIN SMF"/>
    <property type="match status" value="1"/>
</dbReference>
<name>A0AAE3HMD2_9GAMM</name>